<dbReference type="RefSeq" id="WP_380427713.1">
    <property type="nucleotide sequence ID" value="NZ_JBHRZV010000052.1"/>
</dbReference>
<proteinExistence type="predicted"/>
<gene>
    <name evidence="1" type="ORF">ACFORF_09670</name>
</gene>
<comment type="caution">
    <text evidence="1">The sequence shown here is derived from an EMBL/GenBank/DDBJ whole genome shotgun (WGS) entry which is preliminary data.</text>
</comment>
<evidence type="ECO:0000313" key="1">
    <source>
        <dbReference type="EMBL" id="MFC3928819.1"/>
    </source>
</evidence>
<dbReference type="Proteomes" id="UP001595807">
    <property type="component" value="Unassembled WGS sequence"/>
</dbReference>
<dbReference type="EMBL" id="JBHRZV010000052">
    <property type="protein sequence ID" value="MFC3928819.1"/>
    <property type="molecule type" value="Genomic_DNA"/>
</dbReference>
<evidence type="ECO:0008006" key="3">
    <source>
        <dbReference type="Google" id="ProtNLM"/>
    </source>
</evidence>
<evidence type="ECO:0000313" key="2">
    <source>
        <dbReference type="Proteomes" id="UP001595807"/>
    </source>
</evidence>
<protein>
    <recommendedName>
        <fullName evidence="3">Transposase</fullName>
    </recommendedName>
</protein>
<name>A0ABV8CXD5_9STRE</name>
<organism evidence="1 2">
    <name type="scientific">Streptococcus caprae</name>
    <dbReference type="NCBI Taxonomy" id="1640501"/>
    <lineage>
        <taxon>Bacteria</taxon>
        <taxon>Bacillati</taxon>
        <taxon>Bacillota</taxon>
        <taxon>Bacilli</taxon>
        <taxon>Lactobacillales</taxon>
        <taxon>Streptococcaceae</taxon>
        <taxon>Streptococcus</taxon>
    </lineage>
</organism>
<keyword evidence="2" id="KW-1185">Reference proteome</keyword>
<reference evidence="2" key="1">
    <citation type="journal article" date="2019" name="Int. J. Syst. Evol. Microbiol.">
        <title>The Global Catalogue of Microorganisms (GCM) 10K type strain sequencing project: providing services to taxonomists for standard genome sequencing and annotation.</title>
        <authorList>
            <consortium name="The Broad Institute Genomics Platform"/>
            <consortium name="The Broad Institute Genome Sequencing Center for Infectious Disease"/>
            <person name="Wu L."/>
            <person name="Ma J."/>
        </authorList>
    </citation>
    <scope>NUCLEOTIDE SEQUENCE [LARGE SCALE GENOMIC DNA]</scope>
    <source>
        <strain evidence="2">CCUG 67170</strain>
    </source>
</reference>
<sequence length="50" mass="5696">MTDLENYSPSLAELSKSQYYLLKQTNAELSDYEDFLSDLEASITIFNKGV</sequence>
<accession>A0ABV8CXD5</accession>